<evidence type="ECO:0000313" key="3">
    <source>
        <dbReference type="Proteomes" id="UP000076715"/>
    </source>
</evidence>
<feature type="domain" description="Lipocalin-like" evidence="1">
    <location>
        <begin position="43"/>
        <end position="137"/>
    </location>
</feature>
<dbReference type="Proteomes" id="UP000076715">
    <property type="component" value="Unassembled WGS sequence"/>
</dbReference>
<dbReference type="RefSeq" id="WP_082832348.1">
    <property type="nucleotide sequence ID" value="NZ_LQRT01000003.1"/>
</dbReference>
<dbReference type="EMBL" id="LQRT01000003">
    <property type="protein sequence ID" value="KZS41708.1"/>
    <property type="molecule type" value="Genomic_DNA"/>
</dbReference>
<name>A0A162DKA2_9FLAO</name>
<keyword evidence="3" id="KW-1185">Reference proteome</keyword>
<dbReference type="OrthoDB" id="1163332at2"/>
<dbReference type="InterPro" id="IPR024311">
    <property type="entry name" value="Lipocalin-like"/>
</dbReference>
<protein>
    <recommendedName>
        <fullName evidence="1">Lipocalin-like domain-containing protein</fullName>
    </recommendedName>
</protein>
<comment type="caution">
    <text evidence="2">The sequence shown here is derived from an EMBL/GenBank/DDBJ whole genome shotgun (WGS) entry which is preliminary data.</text>
</comment>
<gene>
    <name evidence="2" type="ORF">AWE51_20130</name>
</gene>
<dbReference type="AlphaFoldDB" id="A0A162DKA2"/>
<organism evidence="2 3">
    <name type="scientific">Aquimarina aggregata</name>
    <dbReference type="NCBI Taxonomy" id="1642818"/>
    <lineage>
        <taxon>Bacteria</taxon>
        <taxon>Pseudomonadati</taxon>
        <taxon>Bacteroidota</taxon>
        <taxon>Flavobacteriia</taxon>
        <taxon>Flavobacteriales</taxon>
        <taxon>Flavobacteriaceae</taxon>
        <taxon>Aquimarina</taxon>
    </lineage>
</organism>
<dbReference type="PROSITE" id="PS51257">
    <property type="entry name" value="PROKAR_LIPOPROTEIN"/>
    <property type="match status" value="1"/>
</dbReference>
<accession>A0A162DKA2</accession>
<evidence type="ECO:0000259" key="1">
    <source>
        <dbReference type="Pfam" id="PF13648"/>
    </source>
</evidence>
<proteinExistence type="predicted"/>
<evidence type="ECO:0000313" key="2">
    <source>
        <dbReference type="EMBL" id="KZS41708.1"/>
    </source>
</evidence>
<reference evidence="2 3" key="1">
    <citation type="submission" date="2016-01" db="EMBL/GenBank/DDBJ databases">
        <title>The draft genome sequence of Aquimarina sp. RZW4-3-2.</title>
        <authorList>
            <person name="Wang Y."/>
        </authorList>
    </citation>
    <scope>NUCLEOTIDE SEQUENCE [LARGE SCALE GENOMIC DNA]</scope>
    <source>
        <strain evidence="2 3">RZW4-3-2</strain>
    </source>
</reference>
<dbReference type="Pfam" id="PF13648">
    <property type="entry name" value="Lipocalin_4"/>
    <property type="match status" value="1"/>
</dbReference>
<sequence>MKILHHFAFYSLMIIISTSCSQKTNYKLPKNAKELLAGEKGKTWKISKRINEGTRMNMRGCFLSYRITYNPDGNMKDNNEEQEDCGPSLRGNWQILENKNGISYIKWTSNDIPEILNMKSNHKYFKILKLTKDTLELQHRHKQFSSKTTFIDLFVPEHSKIKNRDFHW</sequence>